<evidence type="ECO:0000313" key="3">
    <source>
        <dbReference type="Proteomes" id="UP000616547"/>
    </source>
</evidence>
<dbReference type="InterPro" id="IPR010982">
    <property type="entry name" value="Lambda_DNA-bd_dom_sf"/>
</dbReference>
<reference evidence="3" key="1">
    <citation type="submission" date="2021-01" db="EMBL/GenBank/DDBJ databases">
        <title>Draft genome sequence of Nasalis larvatus strain YZ03.</title>
        <authorList>
            <person name="Suzuki-Hashido N."/>
            <person name="Tsuchida S."/>
            <person name="Hayakawa T."/>
        </authorList>
    </citation>
    <scope>NUCLEOTIDE SEQUENCE [LARGE SCALE GENOMIC DNA]</scope>
    <source>
        <strain evidence="3">YZ03</strain>
    </source>
</reference>
<dbReference type="PROSITE" id="PS50943">
    <property type="entry name" value="HTH_CROC1"/>
    <property type="match status" value="1"/>
</dbReference>
<dbReference type="PANTHER" id="PTHR37038">
    <property type="entry name" value="TRANSCRIPTIONAL REGULATOR-RELATED"/>
    <property type="match status" value="1"/>
</dbReference>
<protein>
    <recommendedName>
        <fullName evidence="1">HTH cro/C1-type domain-containing protein</fullName>
    </recommendedName>
</protein>
<dbReference type="CDD" id="cd00093">
    <property type="entry name" value="HTH_XRE"/>
    <property type="match status" value="1"/>
</dbReference>
<evidence type="ECO:0000313" key="2">
    <source>
        <dbReference type="EMBL" id="GHW00833.1"/>
    </source>
</evidence>
<sequence>MSLTIGQALEKERKIRHLTEKEMAGDIFSVANYSKIERGLQEIRAQDLFKLILRNNIDWNDFVSEIGLDLNASQSYRLEQNMSEKVDKAFCVKDSETASELNGIIQNSSRDVCLCVKAIMVDLALSKGFSKLDPEIHDKVIKKILMNDSWTKDIDSLKLLCNTMLIYSDDELCFFISSVLRKYKNIEDYSSTYQYVVGLICINYLDNCYRRKTTFKLEEVFHLFNKLPNMPNLFFLKVLAEYYRALLSNDQRKVDKIYHFCKEFGYDKFFSESIKGLID</sequence>
<proteinExistence type="predicted"/>
<dbReference type="Gene3D" id="1.10.260.40">
    <property type="entry name" value="lambda repressor-like DNA-binding domains"/>
    <property type="match status" value="1"/>
</dbReference>
<dbReference type="EMBL" id="BOCI01000140">
    <property type="protein sequence ID" value="GHW00833.1"/>
    <property type="molecule type" value="Genomic_DNA"/>
</dbReference>
<dbReference type="Proteomes" id="UP000616547">
    <property type="component" value="Unassembled WGS sequence"/>
</dbReference>
<name>A0ABQ3W376_9LACO</name>
<keyword evidence="3" id="KW-1185">Reference proteome</keyword>
<accession>A0ABQ3W376</accession>
<gene>
    <name evidence="2" type="ORF">lacNasYZ03_05200</name>
</gene>
<dbReference type="RefSeq" id="WP_201330419.1">
    <property type="nucleotide sequence ID" value="NZ_BOCG01000159.1"/>
</dbReference>
<comment type="caution">
    <text evidence="2">The sequence shown here is derived from an EMBL/GenBank/DDBJ whole genome shotgun (WGS) entry which is preliminary data.</text>
</comment>
<feature type="domain" description="HTH cro/C1-type" evidence="1">
    <location>
        <begin position="9"/>
        <end position="62"/>
    </location>
</feature>
<organism evidence="2 3">
    <name type="scientific">Lactobacillus nasalidis</name>
    <dbReference type="NCBI Taxonomy" id="2797258"/>
    <lineage>
        <taxon>Bacteria</taxon>
        <taxon>Bacillati</taxon>
        <taxon>Bacillota</taxon>
        <taxon>Bacilli</taxon>
        <taxon>Lactobacillales</taxon>
        <taxon>Lactobacillaceae</taxon>
        <taxon>Lactobacillus</taxon>
    </lineage>
</organism>
<evidence type="ECO:0000259" key="1">
    <source>
        <dbReference type="PROSITE" id="PS50943"/>
    </source>
</evidence>
<dbReference type="InterPro" id="IPR001387">
    <property type="entry name" value="Cro/C1-type_HTH"/>
</dbReference>
<dbReference type="SUPFAM" id="SSF47413">
    <property type="entry name" value="lambda repressor-like DNA-binding domains"/>
    <property type="match status" value="1"/>
</dbReference>
<dbReference type="InterPro" id="IPR053163">
    <property type="entry name" value="HTH-type_regulator_Rgg"/>
</dbReference>